<reference evidence="2" key="1">
    <citation type="submission" date="2021-03" db="EMBL/GenBank/DDBJ databases">
        <authorList>
            <person name="Tagirdzhanova G."/>
        </authorList>
    </citation>
    <scope>NUCLEOTIDE SEQUENCE</scope>
</reference>
<feature type="region of interest" description="Disordered" evidence="1">
    <location>
        <begin position="1"/>
        <end position="37"/>
    </location>
</feature>
<organism evidence="2 3">
    <name type="scientific">Heterodermia speciosa</name>
    <dbReference type="NCBI Taxonomy" id="116794"/>
    <lineage>
        <taxon>Eukaryota</taxon>
        <taxon>Fungi</taxon>
        <taxon>Dikarya</taxon>
        <taxon>Ascomycota</taxon>
        <taxon>Pezizomycotina</taxon>
        <taxon>Lecanoromycetes</taxon>
        <taxon>OSLEUM clade</taxon>
        <taxon>Lecanoromycetidae</taxon>
        <taxon>Caliciales</taxon>
        <taxon>Physciaceae</taxon>
        <taxon>Heterodermia</taxon>
    </lineage>
</organism>
<sequence length="175" mass="20325">MRLRRSQLRPPPPPPKAQAPSPPHPESPSPPSPTDPLLATLSAHFNTLIPLLREKLAQPTSIYEHSASTDRLLHHKIRKEMRKIARHPLFPDIENGMSDQNFYLVWGRLEVESARWGAGDLRRDRGRVWREQRAIEEVFGDWGLDVGRRRPRWVKEKEEGGMGRFLRKLGVRSRR</sequence>
<dbReference type="EMBL" id="CAJPDS010000011">
    <property type="protein sequence ID" value="CAF9912152.1"/>
    <property type="molecule type" value="Genomic_DNA"/>
</dbReference>
<keyword evidence="3" id="KW-1185">Reference proteome</keyword>
<evidence type="ECO:0000313" key="3">
    <source>
        <dbReference type="Proteomes" id="UP000664521"/>
    </source>
</evidence>
<name>A0A8H3EXL2_9LECA</name>
<evidence type="ECO:0000313" key="2">
    <source>
        <dbReference type="EMBL" id="CAF9912152.1"/>
    </source>
</evidence>
<feature type="compositionally biased region" description="Pro residues" evidence="1">
    <location>
        <begin position="9"/>
        <end position="34"/>
    </location>
</feature>
<evidence type="ECO:0000256" key="1">
    <source>
        <dbReference type="SAM" id="MobiDB-lite"/>
    </source>
</evidence>
<comment type="caution">
    <text evidence="2">The sequence shown here is derived from an EMBL/GenBank/DDBJ whole genome shotgun (WGS) entry which is preliminary data.</text>
</comment>
<gene>
    <name evidence="2" type="ORF">HETSPECPRED_000849</name>
</gene>
<dbReference type="Proteomes" id="UP000664521">
    <property type="component" value="Unassembled WGS sequence"/>
</dbReference>
<dbReference type="AlphaFoldDB" id="A0A8H3EXL2"/>
<proteinExistence type="predicted"/>
<accession>A0A8H3EXL2</accession>
<protein>
    <submittedName>
        <fullName evidence="2">Uncharacterized protein</fullName>
    </submittedName>
</protein>